<organism evidence="5 6">
    <name type="scientific">Piptocephalis cylindrospora</name>
    <dbReference type="NCBI Taxonomy" id="1907219"/>
    <lineage>
        <taxon>Eukaryota</taxon>
        <taxon>Fungi</taxon>
        <taxon>Fungi incertae sedis</taxon>
        <taxon>Zoopagomycota</taxon>
        <taxon>Zoopagomycotina</taxon>
        <taxon>Zoopagomycetes</taxon>
        <taxon>Zoopagales</taxon>
        <taxon>Piptocephalidaceae</taxon>
        <taxon>Piptocephalis</taxon>
    </lineage>
</organism>
<dbReference type="InterPro" id="IPR003100">
    <property type="entry name" value="PAZ_dom"/>
</dbReference>
<dbReference type="InterPro" id="IPR032474">
    <property type="entry name" value="Argonaute_N"/>
</dbReference>
<dbReference type="Pfam" id="PF02170">
    <property type="entry name" value="PAZ"/>
    <property type="match status" value="1"/>
</dbReference>
<dbReference type="InterPro" id="IPR036085">
    <property type="entry name" value="PAZ_dom_sf"/>
</dbReference>
<evidence type="ECO:0000313" key="5">
    <source>
        <dbReference type="EMBL" id="RKP11680.1"/>
    </source>
</evidence>
<dbReference type="InterPro" id="IPR032473">
    <property type="entry name" value="Argonaute_Mid_dom"/>
</dbReference>
<dbReference type="Pfam" id="PF16487">
    <property type="entry name" value="ArgoMid"/>
    <property type="match status" value="1"/>
</dbReference>
<dbReference type="SUPFAM" id="SSF53098">
    <property type="entry name" value="Ribonuclease H-like"/>
    <property type="match status" value="1"/>
</dbReference>
<evidence type="ECO:0000256" key="2">
    <source>
        <dbReference type="SAM" id="MobiDB-lite"/>
    </source>
</evidence>
<dbReference type="Pfam" id="PF16488">
    <property type="entry name" value="ArgoL2"/>
    <property type="match status" value="1"/>
</dbReference>
<evidence type="ECO:0000259" key="4">
    <source>
        <dbReference type="PROSITE" id="PS50822"/>
    </source>
</evidence>
<dbReference type="Pfam" id="PF02171">
    <property type="entry name" value="Piwi"/>
    <property type="match status" value="1"/>
</dbReference>
<dbReference type="SMART" id="SM00950">
    <property type="entry name" value="Piwi"/>
    <property type="match status" value="1"/>
</dbReference>
<feature type="domain" description="PAZ" evidence="3">
    <location>
        <begin position="174"/>
        <end position="287"/>
    </location>
</feature>
<proteinExistence type="inferred from homology"/>
<evidence type="ECO:0000259" key="3">
    <source>
        <dbReference type="PROSITE" id="PS50821"/>
    </source>
</evidence>
<accession>A0A4P9Y1J0</accession>
<dbReference type="SMART" id="SM00949">
    <property type="entry name" value="PAZ"/>
    <property type="match status" value="1"/>
</dbReference>
<dbReference type="OrthoDB" id="10252740at2759"/>
<dbReference type="GO" id="GO:0003723">
    <property type="term" value="F:RNA binding"/>
    <property type="evidence" value="ECO:0007669"/>
    <property type="project" value="InterPro"/>
</dbReference>
<dbReference type="Gene3D" id="3.40.50.2300">
    <property type="match status" value="1"/>
</dbReference>
<dbReference type="Gene3D" id="3.30.420.10">
    <property type="entry name" value="Ribonuclease H-like superfamily/Ribonuclease H"/>
    <property type="match status" value="1"/>
</dbReference>
<dbReference type="Proteomes" id="UP000267251">
    <property type="component" value="Unassembled WGS sequence"/>
</dbReference>
<dbReference type="InterPro" id="IPR012337">
    <property type="entry name" value="RNaseH-like_sf"/>
</dbReference>
<keyword evidence="6" id="KW-1185">Reference proteome</keyword>
<dbReference type="CDD" id="cd02846">
    <property type="entry name" value="PAZ_argonaute_like"/>
    <property type="match status" value="1"/>
</dbReference>
<reference evidence="6" key="1">
    <citation type="journal article" date="2018" name="Nat. Microbiol.">
        <title>Leveraging single-cell genomics to expand the fungal tree of life.</title>
        <authorList>
            <person name="Ahrendt S.R."/>
            <person name="Quandt C.A."/>
            <person name="Ciobanu D."/>
            <person name="Clum A."/>
            <person name="Salamov A."/>
            <person name="Andreopoulos B."/>
            <person name="Cheng J.F."/>
            <person name="Woyke T."/>
            <person name="Pelin A."/>
            <person name="Henrissat B."/>
            <person name="Reynolds N.K."/>
            <person name="Benny G.L."/>
            <person name="Smith M.E."/>
            <person name="James T.Y."/>
            <person name="Grigoriev I.V."/>
        </authorList>
    </citation>
    <scope>NUCLEOTIDE SEQUENCE [LARGE SCALE GENOMIC DNA]</scope>
</reference>
<dbReference type="Pfam" id="PF08699">
    <property type="entry name" value="ArgoL1"/>
    <property type="match status" value="1"/>
</dbReference>
<dbReference type="CDD" id="cd04657">
    <property type="entry name" value="Piwi_ago-like"/>
    <property type="match status" value="1"/>
</dbReference>
<dbReference type="InterPro" id="IPR014811">
    <property type="entry name" value="ArgoL1"/>
</dbReference>
<dbReference type="InterPro" id="IPR032472">
    <property type="entry name" value="ArgoL2"/>
</dbReference>
<evidence type="ECO:0000256" key="1">
    <source>
        <dbReference type="RuleBase" id="RU361178"/>
    </source>
</evidence>
<gene>
    <name evidence="5" type="ORF">BJ684DRAFT_12608</name>
</gene>
<dbReference type="PANTHER" id="PTHR22891">
    <property type="entry name" value="EUKARYOTIC TRANSLATION INITIATION FACTOR 2C"/>
    <property type="match status" value="1"/>
</dbReference>
<evidence type="ECO:0000313" key="6">
    <source>
        <dbReference type="Proteomes" id="UP000267251"/>
    </source>
</evidence>
<comment type="similarity">
    <text evidence="1">Belongs to the argonaute family.</text>
</comment>
<dbReference type="Gene3D" id="2.170.260.10">
    <property type="entry name" value="paz domain"/>
    <property type="match status" value="1"/>
</dbReference>
<name>A0A4P9Y1J0_9FUNG</name>
<protein>
    <submittedName>
        <fullName evidence="5">Piwi domain-containing protein</fullName>
    </submittedName>
</protein>
<dbReference type="InterPro" id="IPR045246">
    <property type="entry name" value="Piwi_ago-like"/>
</dbReference>
<dbReference type="EMBL" id="KZ988721">
    <property type="protein sequence ID" value="RKP11680.1"/>
    <property type="molecule type" value="Genomic_DNA"/>
</dbReference>
<dbReference type="Pfam" id="PF16486">
    <property type="entry name" value="ArgoN"/>
    <property type="match status" value="1"/>
</dbReference>
<dbReference type="AlphaFoldDB" id="A0A4P9Y1J0"/>
<feature type="compositionally biased region" description="Polar residues" evidence="2">
    <location>
        <begin position="787"/>
        <end position="797"/>
    </location>
</feature>
<dbReference type="SUPFAM" id="SSF101690">
    <property type="entry name" value="PAZ domain"/>
    <property type="match status" value="1"/>
</dbReference>
<dbReference type="PROSITE" id="PS50821">
    <property type="entry name" value="PAZ"/>
    <property type="match status" value="1"/>
</dbReference>
<dbReference type="InterPro" id="IPR003165">
    <property type="entry name" value="Piwi"/>
</dbReference>
<feature type="domain" description="Piwi" evidence="4">
    <location>
        <begin position="471"/>
        <end position="777"/>
    </location>
</feature>
<dbReference type="SMART" id="SM01163">
    <property type="entry name" value="DUF1785"/>
    <property type="match status" value="1"/>
</dbReference>
<feature type="region of interest" description="Disordered" evidence="2">
    <location>
        <begin position="779"/>
        <end position="799"/>
    </location>
</feature>
<sequence length="818" mass="91366">MCISSRKFRQRSSIVCFKPASSNTGRPSPGGPRVIHDGRANAFSIKPLLSIPHGPETFLVSLASTAGISARHENFKVTLALVNRIDITELQRFLQRKGSLTDAVIVQALDILVRYDAQRKYIFDGKSTFISPKEHPISGGLVVRQGLYQSVRPAQDQMLLLCDIASRAFYPPGPLTTLLPKILGIRNPQAWRGEIHDRDFPLLDRYVRTMRIDVTHRGADFKPRYSLQGITRTPASSTFFTQENGAKMNVAQYFHQRYNIRLRFPFLPCVRTSKKALLPMEVCVVEPGQVYRRKLGPDQTSDMIRVTAVKPFVRQKVIQEGVNLLRHNTNPDLLDFGVRIGNQPVSVRARVLPAPTIAYHHDSRESRFAPANGAWNLRAKRLYKGASLRRWMVMVFASYRDIKPRQIEEFVRELLIVLSDSGIRVETSARNPKILPPIIPQSNQNLTNAIRTTYLVGNPEARSNREDPNQIVLCILRDRSIPIYTEIKRIFETDLGIPTQCCLFRHVIRPNKQYCANVGLKINLKLGGVNHILSPDPQSSTASFYAQAPTLVVGADVIHPDPGSGRQPSIAGIASSNHAAPVRFYATAATQKSRMEIIEGLETMMVGALKAFFQATRNKPARILFFRDGVGEGMFQELLRTEIPAIKKGCHSVQPGYNPKLSFIVVQKRHHVRFFPLGRGGPADRSGNCLPGTTVDRSITHPSEYDFYVQSHAGLQGTSRPTHYHVLHDEIKIGSDSLQALINDMCYLYGRATRAVRIVPAVYYADQVVARARAHFGTEGEGWSEAGSETGSVSSTAIPGIPPLTPIKERLKTAMYFT</sequence>
<dbReference type="InterPro" id="IPR036397">
    <property type="entry name" value="RNaseH_sf"/>
</dbReference>
<dbReference type="PROSITE" id="PS50822">
    <property type="entry name" value="PIWI"/>
    <property type="match status" value="1"/>
</dbReference>